<organism evidence="1 2">
    <name type="scientific">Streptomyces rhizosphaericus</name>
    <dbReference type="NCBI Taxonomy" id="114699"/>
    <lineage>
        <taxon>Bacteria</taxon>
        <taxon>Bacillati</taxon>
        <taxon>Actinomycetota</taxon>
        <taxon>Actinomycetes</taxon>
        <taxon>Kitasatosporales</taxon>
        <taxon>Streptomycetaceae</taxon>
        <taxon>Streptomyces</taxon>
        <taxon>Streptomyces violaceusniger group</taxon>
    </lineage>
</organism>
<evidence type="ECO:0000313" key="2">
    <source>
        <dbReference type="Proteomes" id="UP001500418"/>
    </source>
</evidence>
<evidence type="ECO:0000313" key="1">
    <source>
        <dbReference type="EMBL" id="GAA0933954.1"/>
    </source>
</evidence>
<name>A0ABP4AAN3_9ACTN</name>
<dbReference type="EMBL" id="BAAAID010000025">
    <property type="protein sequence ID" value="GAA0933954.1"/>
    <property type="molecule type" value="Genomic_DNA"/>
</dbReference>
<sequence>MSALRLVERVARELNAHPWDNPGEQALLEPLFDALLGLARQAGCLHGPACLHITADIPVVDEPDHGR</sequence>
<comment type="caution">
    <text evidence="1">The sequence shown here is derived from an EMBL/GenBank/DDBJ whole genome shotgun (WGS) entry which is preliminary data.</text>
</comment>
<proteinExistence type="predicted"/>
<keyword evidence="2" id="KW-1185">Reference proteome</keyword>
<dbReference type="Proteomes" id="UP001500418">
    <property type="component" value="Unassembled WGS sequence"/>
</dbReference>
<reference evidence="2" key="1">
    <citation type="journal article" date="2019" name="Int. J. Syst. Evol. Microbiol.">
        <title>The Global Catalogue of Microorganisms (GCM) 10K type strain sequencing project: providing services to taxonomists for standard genome sequencing and annotation.</title>
        <authorList>
            <consortium name="The Broad Institute Genomics Platform"/>
            <consortium name="The Broad Institute Genome Sequencing Center for Infectious Disease"/>
            <person name="Wu L."/>
            <person name="Ma J."/>
        </authorList>
    </citation>
    <scope>NUCLEOTIDE SEQUENCE [LARGE SCALE GENOMIC DNA]</scope>
    <source>
        <strain evidence="2">JCM 11444</strain>
    </source>
</reference>
<protein>
    <submittedName>
        <fullName evidence="1">Uncharacterized protein</fullName>
    </submittedName>
</protein>
<accession>A0ABP4AAN3</accession>
<gene>
    <name evidence="1" type="ORF">GCM10009575_042210</name>
</gene>